<accession>A0ABT6FA35</accession>
<comment type="caution">
    <text evidence="1">The sequence shown here is derived from an EMBL/GenBank/DDBJ whole genome shotgun (WGS) entry which is preliminary data.</text>
</comment>
<gene>
    <name evidence="1" type="ORF">PZE19_10760</name>
</gene>
<sequence length="87" mass="9576">MPTARVRTPAYRHHRPSGQAVVTLSGRDFYLGRHGSPESRGEYDRLVAEWLSRGRRVPGLGVPSGDDPAGRSVAEVILAYIHFADGY</sequence>
<dbReference type="Proteomes" id="UP001216907">
    <property type="component" value="Unassembled WGS sequence"/>
</dbReference>
<reference evidence="1 2" key="1">
    <citation type="submission" date="2023-03" db="EMBL/GenBank/DDBJ databases">
        <title>Paludisphaera mucosa sp. nov. a novel planctomycete from northern fen.</title>
        <authorList>
            <person name="Ivanova A."/>
        </authorList>
    </citation>
    <scope>NUCLEOTIDE SEQUENCE [LARGE SCALE GENOMIC DNA]</scope>
    <source>
        <strain evidence="1 2">Pla2</strain>
    </source>
</reference>
<organism evidence="1 2">
    <name type="scientific">Paludisphaera mucosa</name>
    <dbReference type="NCBI Taxonomy" id="3030827"/>
    <lineage>
        <taxon>Bacteria</taxon>
        <taxon>Pseudomonadati</taxon>
        <taxon>Planctomycetota</taxon>
        <taxon>Planctomycetia</taxon>
        <taxon>Isosphaerales</taxon>
        <taxon>Isosphaeraceae</taxon>
        <taxon>Paludisphaera</taxon>
    </lineage>
</organism>
<protein>
    <submittedName>
        <fullName evidence="1">Uncharacterized protein</fullName>
    </submittedName>
</protein>
<name>A0ABT6FA35_9BACT</name>
<evidence type="ECO:0000313" key="1">
    <source>
        <dbReference type="EMBL" id="MDG3004258.1"/>
    </source>
</evidence>
<keyword evidence="2" id="KW-1185">Reference proteome</keyword>
<proteinExistence type="predicted"/>
<dbReference type="RefSeq" id="WP_277860619.1">
    <property type="nucleotide sequence ID" value="NZ_JARRAG010000002.1"/>
</dbReference>
<dbReference type="EMBL" id="JARRAG010000002">
    <property type="protein sequence ID" value="MDG3004258.1"/>
    <property type="molecule type" value="Genomic_DNA"/>
</dbReference>
<evidence type="ECO:0000313" key="2">
    <source>
        <dbReference type="Proteomes" id="UP001216907"/>
    </source>
</evidence>